<name>A0A9D1I913_9CLOT</name>
<dbReference type="Gene3D" id="2.60.120.260">
    <property type="entry name" value="Galactose-binding domain-like"/>
    <property type="match status" value="3"/>
</dbReference>
<keyword evidence="1" id="KW-0378">Hydrolase</keyword>
<evidence type="ECO:0000259" key="3">
    <source>
        <dbReference type="PROSITE" id="PS50022"/>
    </source>
</evidence>
<dbReference type="EMBL" id="DVMM01000211">
    <property type="protein sequence ID" value="HIU30508.1"/>
    <property type="molecule type" value="Genomic_DNA"/>
</dbReference>
<reference evidence="4" key="1">
    <citation type="submission" date="2020-10" db="EMBL/GenBank/DDBJ databases">
        <authorList>
            <person name="Gilroy R."/>
        </authorList>
    </citation>
    <scope>NUCLEOTIDE SEQUENCE</scope>
    <source>
        <strain evidence="4">CHK195-4489</strain>
    </source>
</reference>
<feature type="chain" id="PRO_5038626203" evidence="2">
    <location>
        <begin position="30"/>
        <end position="513"/>
    </location>
</feature>
<dbReference type="InterPro" id="IPR008979">
    <property type="entry name" value="Galactose-bd-like_sf"/>
</dbReference>
<feature type="domain" description="F5/8 type C" evidence="3">
    <location>
        <begin position="315"/>
        <end position="464"/>
    </location>
</feature>
<keyword evidence="2" id="KW-0732">Signal</keyword>
<feature type="signal peptide" evidence="2">
    <location>
        <begin position="1"/>
        <end position="29"/>
    </location>
</feature>
<dbReference type="InterPro" id="IPR000421">
    <property type="entry name" value="FA58C"/>
</dbReference>
<dbReference type="Proteomes" id="UP000824089">
    <property type="component" value="Unassembled WGS sequence"/>
</dbReference>
<dbReference type="PROSITE" id="PS50022">
    <property type="entry name" value="FA58C_3"/>
    <property type="match status" value="1"/>
</dbReference>
<dbReference type="GO" id="GO:0016798">
    <property type="term" value="F:hydrolase activity, acting on glycosyl bonds"/>
    <property type="evidence" value="ECO:0007669"/>
    <property type="project" value="UniProtKB-KW"/>
</dbReference>
<dbReference type="SUPFAM" id="SSF49785">
    <property type="entry name" value="Galactose-binding domain-like"/>
    <property type="match status" value="3"/>
</dbReference>
<proteinExistence type="predicted"/>
<evidence type="ECO:0000313" key="5">
    <source>
        <dbReference type="Proteomes" id="UP000824089"/>
    </source>
</evidence>
<evidence type="ECO:0000313" key="4">
    <source>
        <dbReference type="EMBL" id="HIU30508.1"/>
    </source>
</evidence>
<keyword evidence="1" id="KW-0326">Glycosidase</keyword>
<dbReference type="AlphaFoldDB" id="A0A9D1I913"/>
<organism evidence="4 5">
    <name type="scientific">Candidatus Egerieisoma faecipullorum</name>
    <dbReference type="NCBI Taxonomy" id="2840963"/>
    <lineage>
        <taxon>Bacteria</taxon>
        <taxon>Bacillati</taxon>
        <taxon>Bacillota</taxon>
        <taxon>Clostridia</taxon>
        <taxon>Eubacteriales</taxon>
        <taxon>Clostridiaceae</taxon>
        <taxon>Clostridiaceae incertae sedis</taxon>
        <taxon>Candidatus Egerieisoma</taxon>
    </lineage>
</organism>
<evidence type="ECO:0000256" key="1">
    <source>
        <dbReference type="ARBA" id="ARBA00023295"/>
    </source>
</evidence>
<dbReference type="Pfam" id="PF00754">
    <property type="entry name" value="F5_F8_type_C"/>
    <property type="match status" value="3"/>
</dbReference>
<reference evidence="4" key="2">
    <citation type="journal article" date="2021" name="PeerJ">
        <title>Extensive microbial diversity within the chicken gut microbiome revealed by metagenomics and culture.</title>
        <authorList>
            <person name="Gilroy R."/>
            <person name="Ravi A."/>
            <person name="Getino M."/>
            <person name="Pursley I."/>
            <person name="Horton D.L."/>
            <person name="Alikhan N.F."/>
            <person name="Baker D."/>
            <person name="Gharbi K."/>
            <person name="Hall N."/>
            <person name="Watson M."/>
            <person name="Adriaenssens E.M."/>
            <person name="Foster-Nyarko E."/>
            <person name="Jarju S."/>
            <person name="Secka A."/>
            <person name="Antonio M."/>
            <person name="Oren A."/>
            <person name="Chaudhuri R.R."/>
            <person name="La Ragione R."/>
            <person name="Hildebrand F."/>
            <person name="Pallen M.J."/>
        </authorList>
    </citation>
    <scope>NUCLEOTIDE SEQUENCE</scope>
    <source>
        <strain evidence="4">CHK195-4489</strain>
    </source>
</reference>
<comment type="caution">
    <text evidence="4">The sequence shown here is derived from an EMBL/GenBank/DDBJ whole genome shotgun (WGS) entry which is preliminary data.</text>
</comment>
<accession>A0A9D1I913</accession>
<protein>
    <submittedName>
        <fullName evidence="4">Discoidin domain-containing protein</fullName>
    </submittedName>
</protein>
<gene>
    <name evidence="4" type="ORF">IAD50_09475</name>
</gene>
<evidence type="ECO:0000256" key="2">
    <source>
        <dbReference type="SAM" id="SignalP"/>
    </source>
</evidence>
<sequence length="513" mass="56508">MKNRKLLKAIIFCFTCIFLMGSAALPAFAASDEIINLTDLYGNTYSASSEAVEGDGQYVGPAERAFDNQAMPEEITMETIVGLTRWAANTAADTWLEVKFIDEVTITAFQITECKLWGNITSFEIQAYVGEEWKTIYTGTETSTDRCDVEESVETNRVRLYVTGVAGDRHQGVSVLEMDYFGTCSDTFPQNLAVMPLVNYSASTIEGTNASEMLAFDGDLSTRWASQQGDHEGAYLEVDFYIPVRMTGFQINECTTWGNITSYEIQYWDGDAWATAYTGEQTITECILLSSEITTEKVRLLVNSVDPTRYAGVTVYEMNILGFYDAEQLPRNLAASSGATYTASSSEGDGMGAEQAFDQNLTTRWASEPEDGAGAWIEVAFASDVTVEQFNIYENKTWGNVTGYNIQCFVNGEWKTVYEGTETVTEMIPLASPEVTNRVRVTFTSVAEDRYQGVTLWELGIFGIGPEIETPPEEQEPNTGTGDGSQIVWLAAAAALCALSLPLFRAARKESEA</sequence>